<comment type="caution">
    <text evidence="2">The sequence shown here is derived from an EMBL/GenBank/DDBJ whole genome shotgun (WGS) entry which is preliminary data.</text>
</comment>
<evidence type="ECO:0000313" key="3">
    <source>
        <dbReference type="Proteomes" id="UP000321947"/>
    </source>
</evidence>
<organism evidence="2 3">
    <name type="scientific">Cucumis melo var. makuwa</name>
    <name type="common">Oriental melon</name>
    <dbReference type="NCBI Taxonomy" id="1194695"/>
    <lineage>
        <taxon>Eukaryota</taxon>
        <taxon>Viridiplantae</taxon>
        <taxon>Streptophyta</taxon>
        <taxon>Embryophyta</taxon>
        <taxon>Tracheophyta</taxon>
        <taxon>Spermatophyta</taxon>
        <taxon>Magnoliopsida</taxon>
        <taxon>eudicotyledons</taxon>
        <taxon>Gunneridae</taxon>
        <taxon>Pentapetalae</taxon>
        <taxon>rosids</taxon>
        <taxon>fabids</taxon>
        <taxon>Cucurbitales</taxon>
        <taxon>Cucurbitaceae</taxon>
        <taxon>Benincaseae</taxon>
        <taxon>Cucumis</taxon>
    </lineage>
</organism>
<proteinExistence type="predicted"/>
<reference evidence="2 3" key="1">
    <citation type="submission" date="2019-08" db="EMBL/GenBank/DDBJ databases">
        <title>Draft genome sequences of two oriental melons (Cucumis melo L. var makuwa).</title>
        <authorList>
            <person name="Kwon S.-Y."/>
        </authorList>
    </citation>
    <scope>NUCLEOTIDE SEQUENCE [LARGE SCALE GENOMIC DNA]</scope>
    <source>
        <strain evidence="3">cv. Chang Bougi</strain>
        <tissue evidence="2">Leaf</tissue>
    </source>
</reference>
<sequence>MMRGSLKGASGGLGSAKDAHLRCWVTFHKAWGSLCYYVTKENKEPFVWGEFSLQQILAEAQASTRKKTAFQSGRKKTMPVDYVLRRLRIHETWSSVLKDPQLKGVLWVKYNILEDFWRELKNEKSRESTLMERIANYLWEHGWQQAYEPEDLAEKFLLLDWLAVNRVVGSKRPIKTRQLFVYGEPSTQKTLLICMLQQALKVYTTGSRKTDYSGADDFHDLWVLDEFQDHSAEKTLYEEKPGAYLNHLLQLLDGQRCRLEAKYERVFLKKKKEERRGKGPYLSTDYRGNPPRKVSNEPTRLCSNTCSQEARARRTQAQKKPTYTKERGRGKRGFHPMALIYSKKEREGSNLLINFEAEEPVLSSFIRSGKLKKEIEGEETKDQGTRLIIGRETEHEHA</sequence>
<accession>A0A5D3DFN6</accession>
<feature type="region of interest" description="Disordered" evidence="1">
    <location>
        <begin position="376"/>
        <end position="398"/>
    </location>
</feature>
<evidence type="ECO:0000313" key="2">
    <source>
        <dbReference type="EMBL" id="TYK22406.1"/>
    </source>
</evidence>
<dbReference type="EMBL" id="SSTD01005056">
    <property type="protein sequence ID" value="TYK22406.1"/>
    <property type="molecule type" value="Genomic_DNA"/>
</dbReference>
<dbReference type="AlphaFoldDB" id="A0A5D3DFN6"/>
<feature type="compositionally biased region" description="Polar residues" evidence="1">
    <location>
        <begin position="296"/>
        <end position="308"/>
    </location>
</feature>
<dbReference type="Proteomes" id="UP000321947">
    <property type="component" value="Unassembled WGS sequence"/>
</dbReference>
<feature type="region of interest" description="Disordered" evidence="1">
    <location>
        <begin position="278"/>
        <end position="330"/>
    </location>
</feature>
<protein>
    <submittedName>
        <fullName evidence="2">Uncharacterized protein</fullName>
    </submittedName>
</protein>
<gene>
    <name evidence="2" type="ORF">E5676_scaffold78038G00030</name>
</gene>
<name>A0A5D3DFN6_CUCMM</name>
<evidence type="ECO:0000256" key="1">
    <source>
        <dbReference type="SAM" id="MobiDB-lite"/>
    </source>
</evidence>